<gene>
    <name evidence="1" type="ORF">ET475_12035</name>
</gene>
<organism evidence="1 2">
    <name type="scientific">Microbacterium protaetiae</name>
    <dbReference type="NCBI Taxonomy" id="2509458"/>
    <lineage>
        <taxon>Bacteria</taxon>
        <taxon>Bacillati</taxon>
        <taxon>Actinomycetota</taxon>
        <taxon>Actinomycetes</taxon>
        <taxon>Micrococcales</taxon>
        <taxon>Microbacteriaceae</taxon>
        <taxon>Microbacterium</taxon>
    </lineage>
</organism>
<accession>A0A4P6EGQ5</accession>
<dbReference type="KEGG" id="mprt:ET475_12035"/>
<dbReference type="RefSeq" id="WP_129390465.1">
    <property type="nucleotide sequence ID" value="NZ_CP035494.1"/>
</dbReference>
<keyword evidence="2" id="KW-1185">Reference proteome</keyword>
<dbReference type="EMBL" id="CP035494">
    <property type="protein sequence ID" value="QAY60643.1"/>
    <property type="molecule type" value="Genomic_DNA"/>
</dbReference>
<proteinExistence type="predicted"/>
<dbReference type="InterPro" id="IPR036597">
    <property type="entry name" value="Fido-like_dom_sf"/>
</dbReference>
<reference evidence="1 2" key="1">
    <citation type="submission" date="2019-01" db="EMBL/GenBank/DDBJ databases">
        <title>Genome sequencing of strain DFW100M-13.</title>
        <authorList>
            <person name="Heo J."/>
            <person name="Kim S.-J."/>
            <person name="Kim J.-S."/>
            <person name="Hong S.-B."/>
            <person name="Kwon S.-W."/>
        </authorList>
    </citation>
    <scope>NUCLEOTIDE SEQUENCE [LARGE SCALE GENOMIC DNA]</scope>
    <source>
        <strain evidence="1 2">DFW100M-13</strain>
    </source>
</reference>
<dbReference type="OrthoDB" id="9807853at2"/>
<protein>
    <recommendedName>
        <fullName evidence="3">Fido domain-containing protein</fullName>
    </recommendedName>
</protein>
<dbReference type="SUPFAM" id="SSF140931">
    <property type="entry name" value="Fic-like"/>
    <property type="match status" value="1"/>
</dbReference>
<evidence type="ECO:0008006" key="3">
    <source>
        <dbReference type="Google" id="ProtNLM"/>
    </source>
</evidence>
<dbReference type="Gene3D" id="1.10.3290.10">
    <property type="entry name" value="Fido-like domain"/>
    <property type="match status" value="1"/>
</dbReference>
<dbReference type="AlphaFoldDB" id="A0A4P6EGQ5"/>
<evidence type="ECO:0000313" key="2">
    <source>
        <dbReference type="Proteomes" id="UP000293995"/>
    </source>
</evidence>
<evidence type="ECO:0000313" key="1">
    <source>
        <dbReference type="EMBL" id="QAY60643.1"/>
    </source>
</evidence>
<name>A0A4P6EGQ5_9MICO</name>
<sequence length="89" mass="9960">MISSRYARSESRRPDIGFGAATRAQYYFDGNKRTARLLMSGELMAHGFDVVNIPHARRLEYNVALDEMFTTDDATTLLLFLTSCALPGP</sequence>
<dbReference type="Proteomes" id="UP000293995">
    <property type="component" value="Chromosome"/>
</dbReference>